<dbReference type="AlphaFoldDB" id="A0A1H6NN37"/>
<dbReference type="Proteomes" id="UP000182272">
    <property type="component" value="Chromosome I"/>
</dbReference>
<name>A0A1H6NN37_9PSED</name>
<organism evidence="2 3">
    <name type="scientific">Pseudomonas asplenii</name>
    <dbReference type="NCBI Taxonomy" id="53407"/>
    <lineage>
        <taxon>Bacteria</taxon>
        <taxon>Pseudomonadati</taxon>
        <taxon>Pseudomonadota</taxon>
        <taxon>Gammaproteobacteria</taxon>
        <taxon>Pseudomonadales</taxon>
        <taxon>Pseudomonadaceae</taxon>
        <taxon>Pseudomonas</taxon>
    </lineage>
</organism>
<sequence length="579" mass="62888">MLINGAPINSASLNSTSGGESSVEPQPIVPGRAFRWRLVVLVNSVDMSARLSGQVSIDRERGAAGIASFTLHLQPGPVLPMDWVGRTVSIDYLTTTLGVTTIKRRYTGRVITTEWDPLGRMLTCHCGDQLQQRIEAMSVADVAALIPSFWSAYVFDAPEGRSRWTYAQERLGTIQQSLDSSAEGNLRLTSWYAGGEDYVFGTGTTIFDTVKVSYADLTSLTNKVEVEANYRFPRLHQRVQGYTWVHPDMLGFGGTQGFCAWRKHTSELPDIEMVESAATGAGFSILETAWERLPLTDTNPCGDGIPWSNIYPDLLLGASILGGRRFTQAVTEKYTLSVVAEQSIAQAGEVISRQSLSIDYSTDFSDKWESDAFGIDAKDAVPNELGVATGHIDERSESQRASAFNCLLNQAKTAIVLAHTATTISWDVPTSMVLDVDLVHTLSVADQGLSARARCSRVQDSFDLARGSAITTLSIAVMRGGGTISDALVPPAATSVEQDENPAFIELATQLGRLNDSPPYREELDGFAGNSDAGNNSLEGFPRRFQISSPEIPAEDRDESTVTVAAQYRVAIPNDHLEM</sequence>
<evidence type="ECO:0000313" key="3">
    <source>
        <dbReference type="Proteomes" id="UP000182272"/>
    </source>
</evidence>
<reference evidence="2 3" key="1">
    <citation type="submission" date="2016-10" db="EMBL/GenBank/DDBJ databases">
        <authorList>
            <person name="de Groot N.N."/>
        </authorList>
    </citation>
    <scope>NUCLEOTIDE SEQUENCE [LARGE SCALE GENOMIC DNA]</scope>
    <source>
        <strain evidence="2 3">LMG 2158</strain>
    </source>
</reference>
<feature type="region of interest" description="Disordered" evidence="1">
    <location>
        <begin position="1"/>
        <end position="26"/>
    </location>
</feature>
<evidence type="ECO:0000256" key="1">
    <source>
        <dbReference type="SAM" id="MobiDB-lite"/>
    </source>
</evidence>
<proteinExistence type="predicted"/>
<dbReference type="EMBL" id="LT629972">
    <property type="protein sequence ID" value="SEI17236.1"/>
    <property type="molecule type" value="Genomic_DNA"/>
</dbReference>
<evidence type="ECO:0000313" key="2">
    <source>
        <dbReference type="EMBL" id="SEI17236.1"/>
    </source>
</evidence>
<dbReference type="RefSeq" id="WP_081354463.1">
    <property type="nucleotide sequence ID" value="NZ_LT629972.1"/>
</dbReference>
<protein>
    <submittedName>
        <fullName evidence="2">Uncharacterized protein</fullName>
    </submittedName>
</protein>
<gene>
    <name evidence="2" type="ORF">SAMN05216581_3336</name>
</gene>
<accession>A0A1H6NN37</accession>
<dbReference type="OrthoDB" id="6999807at2"/>
<feature type="compositionally biased region" description="Polar residues" evidence="1">
    <location>
        <begin position="7"/>
        <end position="24"/>
    </location>
</feature>